<evidence type="ECO:0000313" key="2">
    <source>
        <dbReference type="Proteomes" id="UP000799424"/>
    </source>
</evidence>
<accession>A0A6A6ZJK6</accession>
<name>A0A6A6ZJK6_9PLEO</name>
<keyword evidence="2" id="KW-1185">Reference proteome</keyword>
<evidence type="ECO:0000313" key="1">
    <source>
        <dbReference type="EMBL" id="KAF2821281.1"/>
    </source>
</evidence>
<reference evidence="1" key="1">
    <citation type="journal article" date="2020" name="Stud. Mycol.">
        <title>101 Dothideomycetes genomes: a test case for predicting lifestyles and emergence of pathogens.</title>
        <authorList>
            <person name="Haridas S."/>
            <person name="Albert R."/>
            <person name="Binder M."/>
            <person name="Bloem J."/>
            <person name="Labutti K."/>
            <person name="Salamov A."/>
            <person name="Andreopoulos B."/>
            <person name="Baker S."/>
            <person name="Barry K."/>
            <person name="Bills G."/>
            <person name="Bluhm B."/>
            <person name="Cannon C."/>
            <person name="Castanera R."/>
            <person name="Culley D."/>
            <person name="Daum C."/>
            <person name="Ezra D."/>
            <person name="Gonzalez J."/>
            <person name="Henrissat B."/>
            <person name="Kuo A."/>
            <person name="Liang C."/>
            <person name="Lipzen A."/>
            <person name="Lutzoni F."/>
            <person name="Magnuson J."/>
            <person name="Mondo S."/>
            <person name="Nolan M."/>
            <person name="Ohm R."/>
            <person name="Pangilinan J."/>
            <person name="Park H.-J."/>
            <person name="Ramirez L."/>
            <person name="Alfaro M."/>
            <person name="Sun H."/>
            <person name="Tritt A."/>
            <person name="Yoshinaga Y."/>
            <person name="Zwiers L.-H."/>
            <person name="Turgeon B."/>
            <person name="Goodwin S."/>
            <person name="Spatafora J."/>
            <person name="Crous P."/>
            <person name="Grigoriev I."/>
        </authorList>
    </citation>
    <scope>NUCLEOTIDE SEQUENCE</scope>
    <source>
        <strain evidence="1">CBS 113818</strain>
    </source>
</reference>
<protein>
    <submittedName>
        <fullName evidence="1">Uncharacterized protein</fullName>
    </submittedName>
</protein>
<dbReference type="EMBL" id="MU006238">
    <property type="protein sequence ID" value="KAF2821281.1"/>
    <property type="molecule type" value="Genomic_DNA"/>
</dbReference>
<dbReference type="PANTHER" id="PTHR38790:SF4">
    <property type="entry name" value="2EXR DOMAIN-CONTAINING PROTEIN"/>
    <property type="match status" value="1"/>
</dbReference>
<dbReference type="OrthoDB" id="5413827at2759"/>
<proteinExistence type="predicted"/>
<organism evidence="1 2">
    <name type="scientific">Ophiobolus disseminans</name>
    <dbReference type="NCBI Taxonomy" id="1469910"/>
    <lineage>
        <taxon>Eukaryota</taxon>
        <taxon>Fungi</taxon>
        <taxon>Dikarya</taxon>
        <taxon>Ascomycota</taxon>
        <taxon>Pezizomycotina</taxon>
        <taxon>Dothideomycetes</taxon>
        <taxon>Pleosporomycetidae</taxon>
        <taxon>Pleosporales</taxon>
        <taxon>Pleosporineae</taxon>
        <taxon>Phaeosphaeriaceae</taxon>
        <taxon>Ophiobolus</taxon>
    </lineage>
</organism>
<sequence length="161" mass="17892">MTEKSAQIVSLRNEKESPLPRLPADLRNTICALAVAKRVIEILPKYPRGMKSIGYHTGGGYVFSGRFASLLSLTKVSRQLRAETKALPLSINLLKVDKEDLELFVDTLPEDARGYPEVINLKMHDYWDEGLEQLSGSLAHKAPTVDVAEKSGGRLRHEHNG</sequence>
<dbReference type="Proteomes" id="UP000799424">
    <property type="component" value="Unassembled WGS sequence"/>
</dbReference>
<dbReference type="PANTHER" id="PTHR38790">
    <property type="entry name" value="2EXR DOMAIN-CONTAINING PROTEIN-RELATED"/>
    <property type="match status" value="1"/>
</dbReference>
<dbReference type="AlphaFoldDB" id="A0A6A6ZJK6"/>
<gene>
    <name evidence="1" type="ORF">CC86DRAFT_411578</name>
</gene>